<sequence length="905" mass="92085">MTKSPGIARLTRRRFATPRSAALVIVALTALVAFVVAAAPRALAGVIRDEVAYQVDQVAPTGRDLTGRMLAAPLPGAATEPAVVEGWDEGADAAFGAFGERLAAVMGGVDPALAPLLGEPGFAVYEVPIEAEPEDLPATAPTGVVQLLADVRMRSELDVVEGEWPATYDGSGELEIVLARDAAETMAWPVGELRTMPGGLGANDPPGEPVRLVGLVEAVDPDADRWQHLPNPLSAAIFDDGNRRPTATAAAYVDAAGWHDLPARLHYQPQTTAWIPLDADAAAAQDPSALLAAMRGATAQSERMDDSGDARMRFSSSVVEVLATAVARSHAASAILTVAAVGPIAVSVALVVLAASLVVRRRRGDLALLAARGAPIGLLRRLLALEGLILGVPVAVVAAAVAVATVPTDAGWLGTAIAALVGFVPAIALAGALRPASLAPGRADLDAPVRGRARRIVEGAVLLIAAIAVALLVVRGIGPSTGGVDPLVVAAPLLATVALALIVVRLHPLPIAAVLRRATRGRGVVALVGAARTLRDPAAGTTAVLAMLVAVAVAVFSSLVLATVDGGAQQAAERQVGADIRVSGPFFDAERTEAIRAVGGVEEAVGLLVGDRAPVDGPDGGSPAIVLATETERLAAVQADLDEGFRFVDLAPGDDQVLALASPALVEAVGDGTITVAYTDVEVVGEIARVAGENTPAEWLLVDAEDYRAVTALGYFPQVLLVDVADGADAAAVAAAISETIGGPHAIERLDERTTRIQGSPAVTALRVALLLALGLAVVLSMIAVLLVAGVSRDARSRTIALLRTMGLDRRQSRGIVAWEFAPLGATALVGGTLLGAVLPLLVVAAVDLRPFTGGAVQPGIAVDPVLTGALVAAVAVALALAVVVGVVTARTTSIATVLRTEEDR</sequence>
<organism evidence="9 10">
    <name type="scientific">Agromyces rhizosphaerae</name>
    <dbReference type="NCBI Taxonomy" id="88374"/>
    <lineage>
        <taxon>Bacteria</taxon>
        <taxon>Bacillati</taxon>
        <taxon>Actinomycetota</taxon>
        <taxon>Actinomycetes</taxon>
        <taxon>Micrococcales</taxon>
        <taxon>Microbacteriaceae</taxon>
        <taxon>Agromyces</taxon>
    </lineage>
</organism>
<feature type="domain" description="ABC3 transporter permease C-terminal" evidence="8">
    <location>
        <begin position="772"/>
        <end position="891"/>
    </location>
</feature>
<evidence type="ECO:0000313" key="10">
    <source>
        <dbReference type="Proteomes" id="UP001144396"/>
    </source>
</evidence>
<feature type="transmembrane region" description="Helical" evidence="7">
    <location>
        <begin position="867"/>
        <end position="890"/>
    </location>
</feature>
<name>A0A9W6D2I7_9MICO</name>
<feature type="transmembrane region" description="Helical" evidence="7">
    <location>
        <begin position="768"/>
        <end position="789"/>
    </location>
</feature>
<evidence type="ECO:0000256" key="3">
    <source>
        <dbReference type="ARBA" id="ARBA00022692"/>
    </source>
</evidence>
<reference evidence="9" key="1">
    <citation type="submission" date="2022-12" db="EMBL/GenBank/DDBJ databases">
        <title>Reference genome sequencing for broad-spectrum identification of bacterial and archaeal isolates by mass spectrometry.</title>
        <authorList>
            <person name="Sekiguchi Y."/>
            <person name="Tourlousse D.M."/>
        </authorList>
    </citation>
    <scope>NUCLEOTIDE SEQUENCE</scope>
    <source>
        <strain evidence="9">14</strain>
    </source>
</reference>
<evidence type="ECO:0000256" key="5">
    <source>
        <dbReference type="ARBA" id="ARBA00023136"/>
    </source>
</evidence>
<dbReference type="PANTHER" id="PTHR30572:SF4">
    <property type="entry name" value="ABC TRANSPORTER PERMEASE YTRF"/>
    <property type="match status" value="1"/>
</dbReference>
<dbReference type="Pfam" id="PF02687">
    <property type="entry name" value="FtsX"/>
    <property type="match status" value="1"/>
</dbReference>
<comment type="similarity">
    <text evidence="6">Belongs to the ABC-4 integral membrane protein family.</text>
</comment>
<keyword evidence="4 7" id="KW-1133">Transmembrane helix</keyword>
<evidence type="ECO:0000259" key="8">
    <source>
        <dbReference type="Pfam" id="PF02687"/>
    </source>
</evidence>
<dbReference type="AlphaFoldDB" id="A0A9W6D2I7"/>
<accession>A0A9W6D2I7</accession>
<feature type="transmembrane region" description="Helical" evidence="7">
    <location>
        <begin position="542"/>
        <end position="564"/>
    </location>
</feature>
<keyword evidence="2" id="KW-1003">Cell membrane</keyword>
<keyword evidence="5 7" id="KW-0472">Membrane</keyword>
<comment type="caution">
    <text evidence="9">The sequence shown here is derived from an EMBL/GenBank/DDBJ whole genome shotgun (WGS) entry which is preliminary data.</text>
</comment>
<dbReference type="PROSITE" id="PS51318">
    <property type="entry name" value="TAT"/>
    <property type="match status" value="1"/>
</dbReference>
<comment type="subcellular location">
    <subcellularLocation>
        <location evidence="1">Cell membrane</location>
        <topology evidence="1">Multi-pass membrane protein</topology>
    </subcellularLocation>
</comment>
<dbReference type="InterPro" id="IPR003838">
    <property type="entry name" value="ABC3_permease_C"/>
</dbReference>
<evidence type="ECO:0000256" key="6">
    <source>
        <dbReference type="ARBA" id="ARBA00038076"/>
    </source>
</evidence>
<feature type="transmembrane region" description="Helical" evidence="7">
    <location>
        <begin position="412"/>
        <end position="435"/>
    </location>
</feature>
<evidence type="ECO:0000256" key="1">
    <source>
        <dbReference type="ARBA" id="ARBA00004651"/>
    </source>
</evidence>
<evidence type="ECO:0000313" key="9">
    <source>
        <dbReference type="EMBL" id="GLI28403.1"/>
    </source>
</evidence>
<proteinExistence type="inferred from homology"/>
<dbReference type="EMBL" id="BSDP01000001">
    <property type="protein sequence ID" value="GLI28403.1"/>
    <property type="molecule type" value="Genomic_DNA"/>
</dbReference>
<feature type="transmembrane region" description="Helical" evidence="7">
    <location>
        <begin position="456"/>
        <end position="477"/>
    </location>
</feature>
<keyword evidence="10" id="KW-1185">Reference proteome</keyword>
<feature type="transmembrane region" description="Helical" evidence="7">
    <location>
        <begin position="821"/>
        <end position="847"/>
    </location>
</feature>
<protein>
    <recommendedName>
        <fullName evidence="8">ABC3 transporter permease C-terminal domain-containing protein</fullName>
    </recommendedName>
</protein>
<dbReference type="InterPro" id="IPR050250">
    <property type="entry name" value="Macrolide_Exporter_MacB"/>
</dbReference>
<dbReference type="RefSeq" id="WP_281885752.1">
    <property type="nucleotide sequence ID" value="NZ_BSDP01000001.1"/>
</dbReference>
<feature type="transmembrane region" description="Helical" evidence="7">
    <location>
        <begin position="334"/>
        <end position="359"/>
    </location>
</feature>
<feature type="transmembrane region" description="Helical" evidence="7">
    <location>
        <begin position="489"/>
        <end position="507"/>
    </location>
</feature>
<gene>
    <name evidence="9" type="ORF">ARHIZOSPH14_26450</name>
</gene>
<evidence type="ECO:0000256" key="2">
    <source>
        <dbReference type="ARBA" id="ARBA00022475"/>
    </source>
</evidence>
<dbReference type="InterPro" id="IPR006311">
    <property type="entry name" value="TAT_signal"/>
</dbReference>
<dbReference type="PANTHER" id="PTHR30572">
    <property type="entry name" value="MEMBRANE COMPONENT OF TRANSPORTER-RELATED"/>
    <property type="match status" value="1"/>
</dbReference>
<evidence type="ECO:0000256" key="4">
    <source>
        <dbReference type="ARBA" id="ARBA00022989"/>
    </source>
</evidence>
<evidence type="ECO:0000256" key="7">
    <source>
        <dbReference type="SAM" id="Phobius"/>
    </source>
</evidence>
<dbReference type="GO" id="GO:0022857">
    <property type="term" value="F:transmembrane transporter activity"/>
    <property type="evidence" value="ECO:0007669"/>
    <property type="project" value="TreeGrafter"/>
</dbReference>
<dbReference type="Proteomes" id="UP001144396">
    <property type="component" value="Unassembled WGS sequence"/>
</dbReference>
<feature type="transmembrane region" description="Helical" evidence="7">
    <location>
        <begin position="382"/>
        <end position="406"/>
    </location>
</feature>
<keyword evidence="3 7" id="KW-0812">Transmembrane</keyword>
<dbReference type="GO" id="GO:0005886">
    <property type="term" value="C:plasma membrane"/>
    <property type="evidence" value="ECO:0007669"/>
    <property type="project" value="UniProtKB-SubCell"/>
</dbReference>